<dbReference type="EMBL" id="AJIL01000051">
    <property type="protein sequence ID" value="KNE98953.1"/>
    <property type="molecule type" value="Genomic_DNA"/>
</dbReference>
<accession>A0A0L0VI81</accession>
<comment type="caution">
    <text evidence="2">The sequence shown here is derived from an EMBL/GenBank/DDBJ whole genome shotgun (WGS) entry which is preliminary data.</text>
</comment>
<dbReference type="Proteomes" id="UP000054564">
    <property type="component" value="Unassembled WGS sequence"/>
</dbReference>
<proteinExistence type="predicted"/>
<sequence>MQHSQYMKQPVNRQEQIHTDLCTFLTAAIPRTRIEYIKRAALQTRITNGTIVRSDNTGIVTNRTLAVSQIKGLDSVNSARTLKHPKVDSGAPTLKTKVRSQQSQHQGAQANKANVTLPI</sequence>
<keyword evidence="3" id="KW-1185">Reference proteome</keyword>
<protein>
    <submittedName>
        <fullName evidence="2">Uncharacterized protein</fullName>
    </submittedName>
</protein>
<organism evidence="2 3">
    <name type="scientific">Puccinia striiformis f. sp. tritici PST-78</name>
    <dbReference type="NCBI Taxonomy" id="1165861"/>
    <lineage>
        <taxon>Eukaryota</taxon>
        <taxon>Fungi</taxon>
        <taxon>Dikarya</taxon>
        <taxon>Basidiomycota</taxon>
        <taxon>Pucciniomycotina</taxon>
        <taxon>Pucciniomycetes</taxon>
        <taxon>Pucciniales</taxon>
        <taxon>Pucciniaceae</taxon>
        <taxon>Puccinia</taxon>
    </lineage>
</organism>
<feature type="region of interest" description="Disordered" evidence="1">
    <location>
        <begin position="99"/>
        <end position="119"/>
    </location>
</feature>
<name>A0A0L0VI81_9BASI</name>
<evidence type="ECO:0000313" key="2">
    <source>
        <dbReference type="EMBL" id="KNE98953.1"/>
    </source>
</evidence>
<gene>
    <name evidence="2" type="ORF">PSTG_07798</name>
</gene>
<evidence type="ECO:0000256" key="1">
    <source>
        <dbReference type="SAM" id="MobiDB-lite"/>
    </source>
</evidence>
<reference evidence="3" key="1">
    <citation type="submission" date="2014-03" db="EMBL/GenBank/DDBJ databases">
        <title>The Genome Sequence of Puccinia striiformis f. sp. tritici PST-78.</title>
        <authorList>
            <consortium name="The Broad Institute Genome Sequencing Platform"/>
            <person name="Cuomo C."/>
            <person name="Hulbert S."/>
            <person name="Chen X."/>
            <person name="Walker B."/>
            <person name="Young S.K."/>
            <person name="Zeng Q."/>
            <person name="Gargeya S."/>
            <person name="Fitzgerald M."/>
            <person name="Haas B."/>
            <person name="Abouelleil A."/>
            <person name="Alvarado L."/>
            <person name="Arachchi H.M."/>
            <person name="Berlin A.M."/>
            <person name="Chapman S.B."/>
            <person name="Goldberg J."/>
            <person name="Griggs A."/>
            <person name="Gujja S."/>
            <person name="Hansen M."/>
            <person name="Howarth C."/>
            <person name="Imamovic A."/>
            <person name="Larimer J."/>
            <person name="McCowan C."/>
            <person name="Montmayeur A."/>
            <person name="Murphy C."/>
            <person name="Neiman D."/>
            <person name="Pearson M."/>
            <person name="Priest M."/>
            <person name="Roberts A."/>
            <person name="Saif S."/>
            <person name="Shea T."/>
            <person name="Sisk P."/>
            <person name="Sykes S."/>
            <person name="Wortman J."/>
            <person name="Nusbaum C."/>
            <person name="Birren B."/>
        </authorList>
    </citation>
    <scope>NUCLEOTIDE SEQUENCE [LARGE SCALE GENOMIC DNA]</scope>
    <source>
        <strain evidence="3">race PST-78</strain>
    </source>
</reference>
<dbReference type="AlphaFoldDB" id="A0A0L0VI81"/>
<evidence type="ECO:0000313" key="3">
    <source>
        <dbReference type="Proteomes" id="UP000054564"/>
    </source>
</evidence>